<protein>
    <submittedName>
        <fullName evidence="1">Prophage Lp1 protein 31</fullName>
    </submittedName>
</protein>
<dbReference type="AlphaFoldDB" id="A0A837P611"/>
<comment type="caution">
    <text evidence="1">The sequence shown here is derived from an EMBL/GenBank/DDBJ whole genome shotgun (WGS) entry which is preliminary data.</text>
</comment>
<dbReference type="RefSeq" id="WP_054598401.1">
    <property type="nucleotide sequence ID" value="NZ_LKLZ01000003.1"/>
</dbReference>
<evidence type="ECO:0000313" key="2">
    <source>
        <dbReference type="Proteomes" id="UP000050511"/>
    </source>
</evidence>
<proteinExistence type="predicted"/>
<name>A0A837P611_LACPN</name>
<gene>
    <name evidence="1" type="ORF">WJL_1471</name>
</gene>
<reference evidence="1 2" key="1">
    <citation type="submission" date="2015-10" db="EMBL/GenBank/DDBJ databases">
        <title>Resequencing of Lactobacillus plantarum WJL strain genome.</title>
        <authorList>
            <person name="Martino M.E."/>
        </authorList>
    </citation>
    <scope>NUCLEOTIDE SEQUENCE [LARGE SCALE GENOMIC DNA]</scope>
    <source>
        <strain evidence="1 2">WJL</strain>
    </source>
</reference>
<dbReference type="Proteomes" id="UP000050511">
    <property type="component" value="Unassembled WGS sequence"/>
</dbReference>
<dbReference type="EMBL" id="LKLZ01000003">
    <property type="protein sequence ID" value="KPN44393.1"/>
    <property type="molecule type" value="Genomic_DNA"/>
</dbReference>
<evidence type="ECO:0000313" key="1">
    <source>
        <dbReference type="EMBL" id="KPN44393.1"/>
    </source>
</evidence>
<sequence>MIKVYLKRPVCVERIDELGTGLLDKYEIYSLSGGMWHPHDEVGHSMLCSGYLEWGDWIATGADGSHWIIQNALYEQQYGELPVISKELDTYIQLYKRNGYGITDMLYDLNDEVCPDVHLTKDDIARAWLDGYQVGEQA</sequence>
<organism evidence="1 2">
    <name type="scientific">Lactiplantibacillus plantarum WJL</name>
    <dbReference type="NCBI Taxonomy" id="1350466"/>
    <lineage>
        <taxon>Bacteria</taxon>
        <taxon>Bacillati</taxon>
        <taxon>Bacillota</taxon>
        <taxon>Bacilli</taxon>
        <taxon>Lactobacillales</taxon>
        <taxon>Lactobacillaceae</taxon>
        <taxon>Lactiplantibacillus</taxon>
    </lineage>
</organism>
<accession>A0A837P611</accession>